<accession>A0ABV8SDB3</accession>
<reference evidence="2" key="1">
    <citation type="journal article" date="2019" name="Int. J. Syst. Evol. Microbiol.">
        <title>The Global Catalogue of Microorganisms (GCM) 10K type strain sequencing project: providing services to taxonomists for standard genome sequencing and annotation.</title>
        <authorList>
            <consortium name="The Broad Institute Genomics Platform"/>
            <consortium name="The Broad Institute Genome Sequencing Center for Infectious Disease"/>
            <person name="Wu L."/>
            <person name="Ma J."/>
        </authorList>
    </citation>
    <scope>NUCLEOTIDE SEQUENCE [LARGE SCALE GENOMIC DNA]</scope>
    <source>
        <strain evidence="2">CGMCC 4.1641</strain>
    </source>
</reference>
<organism evidence="1 2">
    <name type="scientific">Cohnella boryungensis</name>
    <dbReference type="NCBI Taxonomy" id="768479"/>
    <lineage>
        <taxon>Bacteria</taxon>
        <taxon>Bacillati</taxon>
        <taxon>Bacillota</taxon>
        <taxon>Bacilli</taxon>
        <taxon>Bacillales</taxon>
        <taxon>Paenibacillaceae</taxon>
        <taxon>Cohnella</taxon>
    </lineage>
</organism>
<evidence type="ECO:0000313" key="2">
    <source>
        <dbReference type="Proteomes" id="UP001595755"/>
    </source>
</evidence>
<keyword evidence="2" id="KW-1185">Reference proteome</keyword>
<dbReference type="EMBL" id="JBHSED010000040">
    <property type="protein sequence ID" value="MFC4305563.1"/>
    <property type="molecule type" value="Genomic_DNA"/>
</dbReference>
<dbReference type="Proteomes" id="UP001595755">
    <property type="component" value="Unassembled WGS sequence"/>
</dbReference>
<protein>
    <submittedName>
        <fullName evidence="1">Uncharacterized protein</fullName>
    </submittedName>
</protein>
<proteinExistence type="predicted"/>
<evidence type="ECO:0000313" key="1">
    <source>
        <dbReference type="EMBL" id="MFC4305563.1"/>
    </source>
</evidence>
<gene>
    <name evidence="1" type="ORF">ACFO1S_19205</name>
</gene>
<name>A0ABV8SDB3_9BACL</name>
<sequence length="120" mass="12418">MTLLEMRPLQANFPSQEQAESAIRKLSALRGDRFRLERAADAPSGAFGSSDAGYLQAADDSGMMAALSSEGALYSGELSGAGDNWTGGTPSAEFSLSVHIPADVVEQARTVIVQAGGQLG</sequence>
<dbReference type="RefSeq" id="WP_204601167.1">
    <property type="nucleotide sequence ID" value="NZ_JBHSED010000040.1"/>
</dbReference>
<comment type="caution">
    <text evidence="1">The sequence shown here is derived from an EMBL/GenBank/DDBJ whole genome shotgun (WGS) entry which is preliminary data.</text>
</comment>